<reference evidence="2" key="1">
    <citation type="journal article" date="2019" name="Int. J. Syst. Evol. Microbiol.">
        <title>The Global Catalogue of Microorganisms (GCM) 10K type strain sequencing project: providing services to taxonomists for standard genome sequencing and annotation.</title>
        <authorList>
            <consortium name="The Broad Institute Genomics Platform"/>
            <consortium name="The Broad Institute Genome Sequencing Center for Infectious Disease"/>
            <person name="Wu L."/>
            <person name="Ma J."/>
        </authorList>
    </citation>
    <scope>NUCLEOTIDE SEQUENCE [LARGE SCALE GENOMIC DNA]</scope>
    <source>
        <strain evidence="2">KCTC 22814</strain>
    </source>
</reference>
<keyword evidence="2" id="KW-1185">Reference proteome</keyword>
<dbReference type="Proteomes" id="UP001597525">
    <property type="component" value="Unassembled WGS sequence"/>
</dbReference>
<sequence>MLKKIDRQECLDKFSTFPLREYDKKKDEEVFYYPNINSLYWLKLQADTEIQLKKKIAAELVSLYRELGIDRLTFLCDFNSTWITKNSKNRTDYKQLINAVKYLRDNKVTLKFNGGITVDIAHLKEFLEHFIILTRCDASFSYYHFINDDEDLIGYIHYDGEVRFDTLNNKANDRFLKAIKKTTFEDTGRENLKRSRY</sequence>
<comment type="caution">
    <text evidence="1">The sequence shown here is derived from an EMBL/GenBank/DDBJ whole genome shotgun (WGS) entry which is preliminary data.</text>
</comment>
<protein>
    <submittedName>
        <fullName evidence="1">Uncharacterized protein</fullName>
    </submittedName>
</protein>
<dbReference type="EMBL" id="JBHUPB010000010">
    <property type="protein sequence ID" value="MFD2968911.1"/>
    <property type="molecule type" value="Genomic_DNA"/>
</dbReference>
<name>A0ABW6BKX8_9SPHI</name>
<dbReference type="RefSeq" id="WP_380936431.1">
    <property type="nucleotide sequence ID" value="NZ_JBHUPB010000010.1"/>
</dbReference>
<gene>
    <name evidence="1" type="ORF">ACFS7Y_16065</name>
</gene>
<organism evidence="1 2">
    <name type="scientific">Sphingobacterium bambusae</name>
    <dbReference type="NCBI Taxonomy" id="662858"/>
    <lineage>
        <taxon>Bacteria</taxon>
        <taxon>Pseudomonadati</taxon>
        <taxon>Bacteroidota</taxon>
        <taxon>Sphingobacteriia</taxon>
        <taxon>Sphingobacteriales</taxon>
        <taxon>Sphingobacteriaceae</taxon>
        <taxon>Sphingobacterium</taxon>
    </lineage>
</organism>
<evidence type="ECO:0000313" key="1">
    <source>
        <dbReference type="EMBL" id="MFD2968911.1"/>
    </source>
</evidence>
<accession>A0ABW6BKX8</accession>
<evidence type="ECO:0000313" key="2">
    <source>
        <dbReference type="Proteomes" id="UP001597525"/>
    </source>
</evidence>
<proteinExistence type="predicted"/>